<evidence type="ECO:0000313" key="3">
    <source>
        <dbReference type="Proteomes" id="UP000268329"/>
    </source>
</evidence>
<gene>
    <name evidence="2" type="ORF">D9753_08775</name>
</gene>
<dbReference type="EMBL" id="CP033073">
    <property type="protein sequence ID" value="AYN38991.1"/>
    <property type="molecule type" value="Genomic_DNA"/>
</dbReference>
<dbReference type="OrthoDB" id="3482738at2"/>
<dbReference type="AlphaFoldDB" id="A0A3G2JBK7"/>
<evidence type="ECO:0000256" key="1">
    <source>
        <dbReference type="SAM" id="MobiDB-lite"/>
    </source>
</evidence>
<keyword evidence="3" id="KW-1185">Reference proteome</keyword>
<feature type="region of interest" description="Disordered" evidence="1">
    <location>
        <begin position="24"/>
        <end position="57"/>
    </location>
</feature>
<feature type="compositionally biased region" description="Basic residues" evidence="1">
    <location>
        <begin position="41"/>
        <end position="54"/>
    </location>
</feature>
<name>A0A3G2JBK7_9ACTN</name>
<protein>
    <submittedName>
        <fullName evidence="2">Uncharacterized protein</fullName>
    </submittedName>
</protein>
<proteinExistence type="predicted"/>
<reference evidence="2 3" key="1">
    <citation type="submission" date="2018-10" db="EMBL/GenBank/DDBJ databases">
        <title>The genome of Streptomyces dangxiongensis Z022.</title>
        <authorList>
            <person name="Zhang B."/>
        </authorList>
    </citation>
    <scope>NUCLEOTIDE SEQUENCE [LARGE SCALE GENOMIC DNA]</scope>
    <source>
        <strain evidence="2 3">Z022</strain>
    </source>
</reference>
<dbReference type="Proteomes" id="UP000268329">
    <property type="component" value="Chromosome"/>
</dbReference>
<evidence type="ECO:0000313" key="2">
    <source>
        <dbReference type="EMBL" id="AYN38991.1"/>
    </source>
</evidence>
<dbReference type="KEGG" id="sdd:D9753_08775"/>
<organism evidence="2 3">
    <name type="scientific">Streptomyces dangxiongensis</name>
    <dbReference type="NCBI Taxonomy" id="1442032"/>
    <lineage>
        <taxon>Bacteria</taxon>
        <taxon>Bacillati</taxon>
        <taxon>Actinomycetota</taxon>
        <taxon>Actinomycetes</taxon>
        <taxon>Kitasatosporales</taxon>
        <taxon>Streptomycetaceae</taxon>
        <taxon>Streptomyces</taxon>
    </lineage>
</organism>
<sequence length="115" mass="12897">MCHSTMWYFTVRFAERARVSGTVAARPGSAGHRRESDHPFHTAHPRATHPRPMTRGRSMDAFTAGLLQRIRATESDLSRARDEGDDFLVEVEQAELDDLRRLAAEHGVEVGASRV</sequence>
<accession>A0A3G2JBK7</accession>